<evidence type="ECO:0000313" key="1">
    <source>
        <dbReference type="EMBL" id="CAE7405941.1"/>
    </source>
</evidence>
<dbReference type="Proteomes" id="UP000604046">
    <property type="component" value="Unassembled WGS sequence"/>
</dbReference>
<sequence length="121" mass="13257">MMPWSPRLSQGYFLLTMKTGPGLSKIRRVEATSTRPPFAGARIWHAKRSTSKDVGHFNVLEYLFAGESALPPSALTGSSVSVAQSRRGHSWQFLRVDARGRCRRDVGTRAGTCPAAEVDVP</sequence>
<gene>
    <name evidence="1" type="ORF">SNAT2548_LOCUS22083</name>
</gene>
<evidence type="ECO:0000313" key="2">
    <source>
        <dbReference type="Proteomes" id="UP000604046"/>
    </source>
</evidence>
<dbReference type="EMBL" id="CAJNDS010002274">
    <property type="protein sequence ID" value="CAE7405941.1"/>
    <property type="molecule type" value="Genomic_DNA"/>
</dbReference>
<comment type="caution">
    <text evidence="1">The sequence shown here is derived from an EMBL/GenBank/DDBJ whole genome shotgun (WGS) entry which is preliminary data.</text>
</comment>
<name>A0A812QVP8_9DINO</name>
<accession>A0A812QVP8</accession>
<keyword evidence="2" id="KW-1185">Reference proteome</keyword>
<reference evidence="1" key="1">
    <citation type="submission" date="2021-02" db="EMBL/GenBank/DDBJ databases">
        <authorList>
            <person name="Dougan E. K."/>
            <person name="Rhodes N."/>
            <person name="Thang M."/>
            <person name="Chan C."/>
        </authorList>
    </citation>
    <scope>NUCLEOTIDE SEQUENCE</scope>
</reference>
<protein>
    <submittedName>
        <fullName evidence="1">Uncharacterized protein</fullName>
    </submittedName>
</protein>
<organism evidence="1 2">
    <name type="scientific">Symbiodinium natans</name>
    <dbReference type="NCBI Taxonomy" id="878477"/>
    <lineage>
        <taxon>Eukaryota</taxon>
        <taxon>Sar</taxon>
        <taxon>Alveolata</taxon>
        <taxon>Dinophyceae</taxon>
        <taxon>Suessiales</taxon>
        <taxon>Symbiodiniaceae</taxon>
        <taxon>Symbiodinium</taxon>
    </lineage>
</organism>
<proteinExistence type="predicted"/>
<dbReference type="AlphaFoldDB" id="A0A812QVP8"/>